<evidence type="ECO:0000313" key="1">
    <source>
        <dbReference type="EMBL" id="KIM81821.1"/>
    </source>
</evidence>
<protein>
    <submittedName>
        <fullName evidence="1">Uncharacterized protein</fullName>
    </submittedName>
</protein>
<keyword evidence="2" id="KW-1185">Reference proteome</keyword>
<dbReference type="AlphaFoldDB" id="A0A0C3FRP7"/>
<dbReference type="HOGENOM" id="CLU_2622874_0_0_1"/>
<sequence length="78" mass="8212">MMRKADSCQCYIYLVQIQGNGDQMPVISADASNTISALLIYNQICKGSAGSCGLDGTSYGADPYKAIAMSQSTGIHTL</sequence>
<organism evidence="1 2">
    <name type="scientific">Piloderma croceum (strain F 1598)</name>
    <dbReference type="NCBI Taxonomy" id="765440"/>
    <lineage>
        <taxon>Eukaryota</taxon>
        <taxon>Fungi</taxon>
        <taxon>Dikarya</taxon>
        <taxon>Basidiomycota</taxon>
        <taxon>Agaricomycotina</taxon>
        <taxon>Agaricomycetes</taxon>
        <taxon>Agaricomycetidae</taxon>
        <taxon>Atheliales</taxon>
        <taxon>Atheliaceae</taxon>
        <taxon>Piloderma</taxon>
    </lineage>
</organism>
<reference evidence="1 2" key="1">
    <citation type="submission" date="2014-04" db="EMBL/GenBank/DDBJ databases">
        <authorList>
            <consortium name="DOE Joint Genome Institute"/>
            <person name="Kuo A."/>
            <person name="Tarkka M."/>
            <person name="Buscot F."/>
            <person name="Kohler A."/>
            <person name="Nagy L.G."/>
            <person name="Floudas D."/>
            <person name="Copeland A."/>
            <person name="Barry K.W."/>
            <person name="Cichocki N."/>
            <person name="Veneault-Fourrey C."/>
            <person name="LaButti K."/>
            <person name="Lindquist E.A."/>
            <person name="Lipzen A."/>
            <person name="Lundell T."/>
            <person name="Morin E."/>
            <person name="Murat C."/>
            <person name="Sun H."/>
            <person name="Tunlid A."/>
            <person name="Henrissat B."/>
            <person name="Grigoriev I.V."/>
            <person name="Hibbett D.S."/>
            <person name="Martin F."/>
            <person name="Nordberg H.P."/>
            <person name="Cantor M.N."/>
            <person name="Hua S.X."/>
        </authorList>
    </citation>
    <scope>NUCLEOTIDE SEQUENCE [LARGE SCALE GENOMIC DNA]</scope>
    <source>
        <strain evidence="1 2">F 1598</strain>
    </source>
</reference>
<name>A0A0C3FRP7_PILCF</name>
<accession>A0A0C3FRP7</accession>
<gene>
    <name evidence="1" type="ORF">PILCRDRAFT_491373</name>
</gene>
<reference evidence="2" key="2">
    <citation type="submission" date="2015-01" db="EMBL/GenBank/DDBJ databases">
        <title>Evolutionary Origins and Diversification of the Mycorrhizal Mutualists.</title>
        <authorList>
            <consortium name="DOE Joint Genome Institute"/>
            <consortium name="Mycorrhizal Genomics Consortium"/>
            <person name="Kohler A."/>
            <person name="Kuo A."/>
            <person name="Nagy L.G."/>
            <person name="Floudas D."/>
            <person name="Copeland A."/>
            <person name="Barry K.W."/>
            <person name="Cichocki N."/>
            <person name="Veneault-Fourrey C."/>
            <person name="LaButti K."/>
            <person name="Lindquist E.A."/>
            <person name="Lipzen A."/>
            <person name="Lundell T."/>
            <person name="Morin E."/>
            <person name="Murat C."/>
            <person name="Riley R."/>
            <person name="Ohm R."/>
            <person name="Sun H."/>
            <person name="Tunlid A."/>
            <person name="Henrissat B."/>
            <person name="Grigoriev I.V."/>
            <person name="Hibbett D.S."/>
            <person name="Martin F."/>
        </authorList>
    </citation>
    <scope>NUCLEOTIDE SEQUENCE [LARGE SCALE GENOMIC DNA]</scope>
    <source>
        <strain evidence="2">F 1598</strain>
    </source>
</reference>
<proteinExistence type="predicted"/>
<dbReference type="Proteomes" id="UP000054166">
    <property type="component" value="Unassembled WGS sequence"/>
</dbReference>
<evidence type="ECO:0000313" key="2">
    <source>
        <dbReference type="Proteomes" id="UP000054166"/>
    </source>
</evidence>
<dbReference type="EMBL" id="KN832997">
    <property type="protein sequence ID" value="KIM81821.1"/>
    <property type="molecule type" value="Genomic_DNA"/>
</dbReference>
<dbReference type="InParanoid" id="A0A0C3FRP7"/>